<dbReference type="EMBL" id="CAJVPV010025432">
    <property type="protein sequence ID" value="CAG8728946.1"/>
    <property type="molecule type" value="Genomic_DNA"/>
</dbReference>
<evidence type="ECO:0000259" key="1">
    <source>
        <dbReference type="Pfam" id="PF05021"/>
    </source>
</evidence>
<keyword evidence="3" id="KW-1185">Reference proteome</keyword>
<evidence type="ECO:0000313" key="2">
    <source>
        <dbReference type="EMBL" id="CAG8728946.1"/>
    </source>
</evidence>
<feature type="domain" description="Nuclear pore localisation protein NPL4 C-terminal" evidence="1">
    <location>
        <begin position="6"/>
        <end position="59"/>
    </location>
</feature>
<accession>A0A9N9IBM7</accession>
<dbReference type="AlphaFoldDB" id="A0A9N9IBM7"/>
<dbReference type="OrthoDB" id="10251089at2759"/>
<organism evidence="2 3">
    <name type="scientific">Acaulospora morrowiae</name>
    <dbReference type="NCBI Taxonomy" id="94023"/>
    <lineage>
        <taxon>Eukaryota</taxon>
        <taxon>Fungi</taxon>
        <taxon>Fungi incertae sedis</taxon>
        <taxon>Mucoromycota</taxon>
        <taxon>Glomeromycotina</taxon>
        <taxon>Glomeromycetes</taxon>
        <taxon>Diversisporales</taxon>
        <taxon>Acaulosporaceae</taxon>
        <taxon>Acaulospora</taxon>
    </lineage>
</organism>
<reference evidence="2" key="1">
    <citation type="submission" date="2021-06" db="EMBL/GenBank/DDBJ databases">
        <authorList>
            <person name="Kallberg Y."/>
            <person name="Tangrot J."/>
            <person name="Rosling A."/>
        </authorList>
    </citation>
    <scope>NUCLEOTIDE SEQUENCE</scope>
    <source>
        <strain evidence="2">CL551</strain>
    </source>
</reference>
<protein>
    <submittedName>
        <fullName evidence="2">9859_t:CDS:1</fullName>
    </submittedName>
</protein>
<evidence type="ECO:0000313" key="3">
    <source>
        <dbReference type="Proteomes" id="UP000789342"/>
    </source>
</evidence>
<gene>
    <name evidence="2" type="ORF">AMORRO_LOCUS13869</name>
</gene>
<comment type="caution">
    <text evidence="2">The sequence shown here is derived from an EMBL/GenBank/DDBJ whole genome shotgun (WGS) entry which is preliminary data.</text>
</comment>
<dbReference type="InterPro" id="IPR007717">
    <property type="entry name" value="NPL4_C"/>
</dbReference>
<proteinExistence type="predicted"/>
<name>A0A9N9IBM7_9GLOM</name>
<sequence length="119" mass="13270">GDVHVNSVSDFHLLTFVKGTNVLDMNDFAALARLATSHEEKDAIQLSQSAGWQTLVAIMKSGSKLRHVWFTERCLILLHESKVKLFVVTLNALRKGSFVHDLMLSYIASAFVIVDFPVL</sequence>
<dbReference type="Pfam" id="PF05021">
    <property type="entry name" value="NPL4"/>
    <property type="match status" value="1"/>
</dbReference>
<feature type="non-terminal residue" evidence="2">
    <location>
        <position position="119"/>
    </location>
</feature>
<dbReference type="Proteomes" id="UP000789342">
    <property type="component" value="Unassembled WGS sequence"/>
</dbReference>